<keyword evidence="3" id="KW-1185">Reference proteome</keyword>
<dbReference type="AlphaFoldDB" id="A0A5C3KPK6"/>
<feature type="compositionally biased region" description="Polar residues" evidence="1">
    <location>
        <begin position="228"/>
        <end position="263"/>
    </location>
</feature>
<organism evidence="2 3">
    <name type="scientific">Coprinopsis marcescibilis</name>
    <name type="common">Agaric fungus</name>
    <name type="synonym">Psathyrella marcescibilis</name>
    <dbReference type="NCBI Taxonomy" id="230819"/>
    <lineage>
        <taxon>Eukaryota</taxon>
        <taxon>Fungi</taxon>
        <taxon>Dikarya</taxon>
        <taxon>Basidiomycota</taxon>
        <taxon>Agaricomycotina</taxon>
        <taxon>Agaricomycetes</taxon>
        <taxon>Agaricomycetidae</taxon>
        <taxon>Agaricales</taxon>
        <taxon>Agaricineae</taxon>
        <taxon>Psathyrellaceae</taxon>
        <taxon>Coprinopsis</taxon>
    </lineage>
</organism>
<accession>A0A5C3KPK6</accession>
<gene>
    <name evidence="2" type="ORF">FA15DRAFT_671661</name>
</gene>
<name>A0A5C3KPK6_COPMA</name>
<proteinExistence type="predicted"/>
<protein>
    <submittedName>
        <fullName evidence="2">Uncharacterized protein</fullName>
    </submittedName>
</protein>
<evidence type="ECO:0000313" key="2">
    <source>
        <dbReference type="EMBL" id="TFK22282.1"/>
    </source>
</evidence>
<feature type="region of interest" description="Disordered" evidence="1">
    <location>
        <begin position="95"/>
        <end position="134"/>
    </location>
</feature>
<evidence type="ECO:0000256" key="1">
    <source>
        <dbReference type="SAM" id="MobiDB-lite"/>
    </source>
</evidence>
<dbReference type="EMBL" id="ML210244">
    <property type="protein sequence ID" value="TFK22282.1"/>
    <property type="molecule type" value="Genomic_DNA"/>
</dbReference>
<dbReference type="Proteomes" id="UP000307440">
    <property type="component" value="Unassembled WGS sequence"/>
</dbReference>
<sequence length="288" mass="32191">MSSSYQPTFHIDRKDAYASNCVNNSVDLTGANNPVVHRNVDSSFHDRRFTNFGQVNNIGRSDNLVINSPTTPRYQLDSNDWKSQHPYPIATNMDSSHLLEGSHPPGWNRPSIEYPAHRESLSPQGSYASQDLSFNRQNSPSAVFAEPGHMTPEEADRLQMVSQHQHQARHLPQASYPPVPQRPAPQATDMRPWYDSRVPAPGGHPHANTYPTSQRPQYAQRGHVHSDTAATSFKSNNPFLPLLQNKQSNANDHPVDTTTSPTGPFSPARDHSVPQAHRQMAQAPVEYR</sequence>
<feature type="compositionally biased region" description="Polar residues" evidence="1">
    <location>
        <begin position="121"/>
        <end position="134"/>
    </location>
</feature>
<feature type="region of interest" description="Disordered" evidence="1">
    <location>
        <begin position="157"/>
        <end position="288"/>
    </location>
</feature>
<evidence type="ECO:0000313" key="3">
    <source>
        <dbReference type="Proteomes" id="UP000307440"/>
    </source>
</evidence>
<reference evidence="2 3" key="1">
    <citation type="journal article" date="2019" name="Nat. Ecol. Evol.">
        <title>Megaphylogeny resolves global patterns of mushroom evolution.</title>
        <authorList>
            <person name="Varga T."/>
            <person name="Krizsan K."/>
            <person name="Foldi C."/>
            <person name="Dima B."/>
            <person name="Sanchez-Garcia M."/>
            <person name="Sanchez-Ramirez S."/>
            <person name="Szollosi G.J."/>
            <person name="Szarkandi J.G."/>
            <person name="Papp V."/>
            <person name="Albert L."/>
            <person name="Andreopoulos W."/>
            <person name="Angelini C."/>
            <person name="Antonin V."/>
            <person name="Barry K.W."/>
            <person name="Bougher N.L."/>
            <person name="Buchanan P."/>
            <person name="Buyck B."/>
            <person name="Bense V."/>
            <person name="Catcheside P."/>
            <person name="Chovatia M."/>
            <person name="Cooper J."/>
            <person name="Damon W."/>
            <person name="Desjardin D."/>
            <person name="Finy P."/>
            <person name="Geml J."/>
            <person name="Haridas S."/>
            <person name="Hughes K."/>
            <person name="Justo A."/>
            <person name="Karasinski D."/>
            <person name="Kautmanova I."/>
            <person name="Kiss B."/>
            <person name="Kocsube S."/>
            <person name="Kotiranta H."/>
            <person name="LaButti K.M."/>
            <person name="Lechner B.E."/>
            <person name="Liimatainen K."/>
            <person name="Lipzen A."/>
            <person name="Lukacs Z."/>
            <person name="Mihaltcheva S."/>
            <person name="Morgado L.N."/>
            <person name="Niskanen T."/>
            <person name="Noordeloos M.E."/>
            <person name="Ohm R.A."/>
            <person name="Ortiz-Santana B."/>
            <person name="Ovrebo C."/>
            <person name="Racz N."/>
            <person name="Riley R."/>
            <person name="Savchenko A."/>
            <person name="Shiryaev A."/>
            <person name="Soop K."/>
            <person name="Spirin V."/>
            <person name="Szebenyi C."/>
            <person name="Tomsovsky M."/>
            <person name="Tulloss R.E."/>
            <person name="Uehling J."/>
            <person name="Grigoriev I.V."/>
            <person name="Vagvolgyi C."/>
            <person name="Papp T."/>
            <person name="Martin F.M."/>
            <person name="Miettinen O."/>
            <person name="Hibbett D.S."/>
            <person name="Nagy L.G."/>
        </authorList>
    </citation>
    <scope>NUCLEOTIDE SEQUENCE [LARGE SCALE GENOMIC DNA]</scope>
    <source>
        <strain evidence="2 3">CBS 121175</strain>
    </source>
</reference>